<dbReference type="Pfam" id="PF00534">
    <property type="entry name" value="Glycos_transf_1"/>
    <property type="match status" value="1"/>
</dbReference>
<keyword evidence="2" id="KW-0328">Glycosyltransferase</keyword>
<evidence type="ECO:0000259" key="1">
    <source>
        <dbReference type="Pfam" id="PF00534"/>
    </source>
</evidence>
<dbReference type="CDD" id="cd03801">
    <property type="entry name" value="GT4_PimA-like"/>
    <property type="match status" value="1"/>
</dbReference>
<dbReference type="SUPFAM" id="SSF53756">
    <property type="entry name" value="UDP-Glycosyltransferase/glycogen phosphorylase"/>
    <property type="match status" value="1"/>
</dbReference>
<evidence type="ECO:0000313" key="2">
    <source>
        <dbReference type="EMBL" id="UVO90247.1"/>
    </source>
</evidence>
<dbReference type="GO" id="GO:0016757">
    <property type="term" value="F:glycosyltransferase activity"/>
    <property type="evidence" value="ECO:0007669"/>
    <property type="project" value="UniProtKB-KW"/>
</dbReference>
<dbReference type="InterPro" id="IPR001296">
    <property type="entry name" value="Glyco_trans_1"/>
</dbReference>
<dbReference type="Gene3D" id="3.40.50.2000">
    <property type="entry name" value="Glycogen Phosphorylase B"/>
    <property type="match status" value="2"/>
</dbReference>
<dbReference type="AlphaFoldDB" id="A0A9X9INA7"/>
<dbReference type="EMBL" id="CP103070">
    <property type="protein sequence ID" value="UVO90247.1"/>
    <property type="molecule type" value="Genomic_DNA"/>
</dbReference>
<dbReference type="Proteomes" id="UP001058403">
    <property type="component" value="Chromosome"/>
</dbReference>
<feature type="domain" description="Glycosyl transferase family 1" evidence="1">
    <location>
        <begin position="216"/>
        <end position="376"/>
    </location>
</feature>
<organism evidence="2 3">
    <name type="scientific">Bacteroides fragilis</name>
    <dbReference type="NCBI Taxonomy" id="817"/>
    <lineage>
        <taxon>Bacteria</taxon>
        <taxon>Pseudomonadati</taxon>
        <taxon>Bacteroidota</taxon>
        <taxon>Bacteroidia</taxon>
        <taxon>Bacteroidales</taxon>
        <taxon>Bacteroidaceae</taxon>
        <taxon>Bacteroides</taxon>
    </lineage>
</organism>
<name>A0A9X9INA7_BACFG</name>
<protein>
    <submittedName>
        <fullName evidence="2">Glycosyltransferase</fullName>
        <ecNumber evidence="2">2.4.-.-</ecNumber>
    </submittedName>
</protein>
<dbReference type="PANTHER" id="PTHR45947:SF3">
    <property type="entry name" value="SULFOQUINOVOSYL TRANSFERASE SQD2"/>
    <property type="match status" value="1"/>
</dbReference>
<proteinExistence type="predicted"/>
<sequence length="403" mass="47470">MKQLFIISKESRAARFGIGTYIRQLIECFDLSLWCIHVVELNASVEGYVYKEEDGVFYSKISLPVYVNEWDLEKERLYYRGVFYWLASLIPDDREVFCHFNFARDYELARLLKEKLNVTIFFTLHYMEWSFDLLGNSEKLLSILSNPTDREEEKIVNQFKNERRFMADCCDSIITISKHTLKLLQTLYGIPDFKLVHIPLGLKDKYIKRSEAELKRIRKKYLFTEKDRLILYVGRLSDGKGLCELIQAFRLLSEKDENVRLIIAGNGDFNRYLVVSAPYWGRITFTGFLTEEQLGEMYAIADIGVVPSLHEELGYVPIEMMMHRLPVICSNATGLLEVTANGEFGQLVNWTVEHQSVKLLEVLVEWLLYPKLYQRFRGIGRLRFLKEYSFDRFQEKIKLLYHI</sequence>
<accession>A0A9X9INA7</accession>
<gene>
    <name evidence="2" type="ORF">NXW39_01225</name>
</gene>
<dbReference type="EC" id="2.4.-.-" evidence="2"/>
<evidence type="ECO:0000313" key="3">
    <source>
        <dbReference type="Proteomes" id="UP001058403"/>
    </source>
</evidence>
<dbReference type="PANTHER" id="PTHR45947">
    <property type="entry name" value="SULFOQUINOVOSYL TRANSFERASE SQD2"/>
    <property type="match status" value="1"/>
</dbReference>
<dbReference type="RefSeq" id="WP_005814427.1">
    <property type="nucleotide sequence ID" value="NZ_CAXSVT010000005.1"/>
</dbReference>
<dbReference type="InterPro" id="IPR050194">
    <property type="entry name" value="Glycosyltransferase_grp1"/>
</dbReference>
<keyword evidence="2" id="KW-0808">Transferase</keyword>
<reference evidence="2" key="1">
    <citation type="submission" date="2022-08" db="EMBL/GenBank/DDBJ databases">
        <title>Genome Sequencing of Bacteroides fragilis Group Isolates with Nanopore Technology.</title>
        <authorList>
            <person name="Tisza M.J."/>
            <person name="Smith D."/>
            <person name="Dekker J.P."/>
        </authorList>
    </citation>
    <scope>NUCLEOTIDE SEQUENCE</scope>
    <source>
        <strain evidence="2">BFG-49</strain>
    </source>
</reference>